<dbReference type="EMBL" id="MUHB01000003">
    <property type="protein sequence ID" value="OXB07621.1"/>
    <property type="molecule type" value="Genomic_DNA"/>
</dbReference>
<reference evidence="3 4" key="1">
    <citation type="submission" date="2016-11" db="EMBL/GenBank/DDBJ databases">
        <title>Whole genomes of Flavobacteriaceae.</title>
        <authorList>
            <person name="Stine C."/>
            <person name="Li C."/>
            <person name="Tadesse D."/>
        </authorList>
    </citation>
    <scope>NUCLEOTIDE SEQUENCE [LARGE SCALE GENOMIC DNA]</scope>
    <source>
        <strain evidence="3 4">ATCC 19366</strain>
    </source>
</reference>
<protein>
    <submittedName>
        <fullName evidence="3">Glycosyl transferase family 1</fullName>
    </submittedName>
</protein>
<accession>A0AB36P5X6</accession>
<evidence type="ECO:0000259" key="2">
    <source>
        <dbReference type="Pfam" id="PF13477"/>
    </source>
</evidence>
<dbReference type="InterPro" id="IPR028098">
    <property type="entry name" value="Glyco_trans_4-like_N"/>
</dbReference>
<dbReference type="AlphaFoldDB" id="A0AB36P5X6"/>
<gene>
    <name evidence="3" type="ORF">B0A72_01790</name>
</gene>
<dbReference type="Pfam" id="PF13477">
    <property type="entry name" value="Glyco_trans_4_2"/>
    <property type="match status" value="1"/>
</dbReference>
<keyword evidence="3" id="KW-0808">Transferase</keyword>
<sequence>MKILMVSIPSLHFFRWTSQLQDSGHEVYWFDITGMSEKSERLNWVSQKVGWKLKWNYPGRLFVKKKFPKVYQFLQYFNEYKTASVFEKYLNEIKPDVVHSFALYLSCTPIISVMEKKSNQKWIYSSWGSDLFYFQNDNKYLKDIKRVLPRVNYLFTDCKRDYEIAKKYGFSGDFLGVFPGGGGFDLAHMEQFKLPVDQRNVILLKGFQGRSGRAISVLKAMEFLKNELSDYSIVVFGSDKETLDYAKKSILKDWPNFQIIGKVSHQEVIELMGKSKIYIGNSNSDGIPNTLLEAICMEVYPIQSNPGGATAEVINHGVNGLLIENCEDVSEIKSKILDAIYRLPETDYLKNDLLQLEYNYLKEKVKDSYNSLNAKSIEIKN</sequence>
<dbReference type="PANTHER" id="PTHR12526">
    <property type="entry name" value="GLYCOSYLTRANSFERASE"/>
    <property type="match status" value="1"/>
</dbReference>
<evidence type="ECO:0000259" key="1">
    <source>
        <dbReference type="Pfam" id="PF00534"/>
    </source>
</evidence>
<dbReference type="SUPFAM" id="SSF53756">
    <property type="entry name" value="UDP-Glycosyltransferase/glycogen phosphorylase"/>
    <property type="match status" value="1"/>
</dbReference>
<organism evidence="3 4">
    <name type="scientific">Flavobacterium pectinovorum</name>
    <dbReference type="NCBI Taxonomy" id="29533"/>
    <lineage>
        <taxon>Bacteria</taxon>
        <taxon>Pseudomonadati</taxon>
        <taxon>Bacteroidota</taxon>
        <taxon>Flavobacteriia</taxon>
        <taxon>Flavobacteriales</taxon>
        <taxon>Flavobacteriaceae</taxon>
        <taxon>Flavobacterium</taxon>
    </lineage>
</organism>
<comment type="caution">
    <text evidence="3">The sequence shown here is derived from an EMBL/GenBank/DDBJ whole genome shotgun (WGS) entry which is preliminary data.</text>
</comment>
<dbReference type="Proteomes" id="UP000198431">
    <property type="component" value="Unassembled WGS sequence"/>
</dbReference>
<feature type="domain" description="Glycosyl transferase family 1" evidence="1">
    <location>
        <begin position="214"/>
        <end position="339"/>
    </location>
</feature>
<dbReference type="PANTHER" id="PTHR12526:SF630">
    <property type="entry name" value="GLYCOSYLTRANSFERASE"/>
    <property type="match status" value="1"/>
</dbReference>
<dbReference type="GO" id="GO:0016757">
    <property type="term" value="F:glycosyltransferase activity"/>
    <property type="evidence" value="ECO:0007669"/>
    <property type="project" value="InterPro"/>
</dbReference>
<dbReference type="Gene3D" id="3.40.50.2000">
    <property type="entry name" value="Glycogen Phosphorylase B"/>
    <property type="match status" value="2"/>
</dbReference>
<name>A0AB36P5X6_9FLAO</name>
<feature type="domain" description="Glycosyltransferase subfamily 4-like N-terminal" evidence="2">
    <location>
        <begin position="9"/>
        <end position="146"/>
    </location>
</feature>
<evidence type="ECO:0000313" key="3">
    <source>
        <dbReference type="EMBL" id="OXB07621.1"/>
    </source>
</evidence>
<dbReference type="RefSeq" id="WP_073395946.1">
    <property type="nucleotide sequence ID" value="NZ_FRBX01000004.1"/>
</dbReference>
<evidence type="ECO:0000313" key="4">
    <source>
        <dbReference type="Proteomes" id="UP000198431"/>
    </source>
</evidence>
<dbReference type="CDD" id="cd03801">
    <property type="entry name" value="GT4_PimA-like"/>
    <property type="match status" value="1"/>
</dbReference>
<dbReference type="InterPro" id="IPR001296">
    <property type="entry name" value="Glyco_trans_1"/>
</dbReference>
<proteinExistence type="predicted"/>
<dbReference type="Pfam" id="PF00534">
    <property type="entry name" value="Glycos_transf_1"/>
    <property type="match status" value="1"/>
</dbReference>